<organism evidence="2 3">
    <name type="scientific">Oceanobacter antarcticus</name>
    <dbReference type="NCBI Taxonomy" id="3133425"/>
    <lineage>
        <taxon>Bacteria</taxon>
        <taxon>Pseudomonadati</taxon>
        <taxon>Pseudomonadota</taxon>
        <taxon>Gammaproteobacteria</taxon>
        <taxon>Oceanospirillales</taxon>
        <taxon>Oceanospirillaceae</taxon>
        <taxon>Oceanobacter</taxon>
    </lineage>
</organism>
<dbReference type="PANTHER" id="PTHR42924">
    <property type="entry name" value="EXONUCLEASE"/>
    <property type="match status" value="1"/>
</dbReference>
<accession>A0ABW8NMK8</accession>
<dbReference type="InterPro" id="IPR003141">
    <property type="entry name" value="Pol/His_phosphatase_N"/>
</dbReference>
<dbReference type="InterPro" id="IPR016195">
    <property type="entry name" value="Pol/histidinol_Pase-like"/>
</dbReference>
<gene>
    <name evidence="2" type="ORF">WG929_15660</name>
</gene>
<name>A0ABW8NMK8_9GAMM</name>
<proteinExistence type="predicted"/>
<evidence type="ECO:0000313" key="2">
    <source>
        <dbReference type="EMBL" id="MFK4753850.1"/>
    </source>
</evidence>
<dbReference type="SUPFAM" id="SSF89550">
    <property type="entry name" value="PHP domain-like"/>
    <property type="match status" value="1"/>
</dbReference>
<feature type="domain" description="Polymerase/histidinol phosphatase N-terminal" evidence="1">
    <location>
        <begin position="5"/>
        <end position="70"/>
    </location>
</feature>
<dbReference type="InterPro" id="IPR004013">
    <property type="entry name" value="PHP_dom"/>
</dbReference>
<evidence type="ECO:0000259" key="1">
    <source>
        <dbReference type="SMART" id="SM00481"/>
    </source>
</evidence>
<dbReference type="Pfam" id="PF02811">
    <property type="entry name" value="PHP"/>
    <property type="match status" value="1"/>
</dbReference>
<reference evidence="2 3" key="1">
    <citation type="submission" date="2024-03" db="EMBL/GenBank/DDBJ databases">
        <title>High-quality draft genome sequence of Oceanobacter sp. wDCs-4.</title>
        <authorList>
            <person name="Dong C."/>
        </authorList>
    </citation>
    <scope>NUCLEOTIDE SEQUENCE [LARGE SCALE GENOMIC DNA]</scope>
    <source>
        <strain evidence="3">wDCs-4</strain>
    </source>
</reference>
<dbReference type="SMART" id="SM00481">
    <property type="entry name" value="POLIIIAc"/>
    <property type="match status" value="1"/>
</dbReference>
<dbReference type="PANTHER" id="PTHR42924:SF3">
    <property type="entry name" value="POLYMERASE_HISTIDINOL PHOSPHATASE N-TERMINAL DOMAIN-CONTAINING PROTEIN"/>
    <property type="match status" value="1"/>
</dbReference>
<sequence length="285" mass="30617">MNSEIDLHCHSNASDGHFPPDELVRLAAGRGIKTLAITDHDTVDGFRRGRNTAAELGIRLIPGIELSTVWSGVSVHIVGLGFDPDAAVMQQAEQHQSSVRAARAEIIAARLAKKLRCDIPLADVIAFGNTSADQLGRPHFAKYLVEKGLVPSIQHAFSKLLGAGKIGDVKSGWPEMTTAVEWIVAAGGTPVLAHAHLYNMTRTKLRSCIRDFAAAGGKALEVSYGKMDSNQSGQMAALAREFNMLGSCGSDYHGPNRFGLELGVMPTFPSLITPVWQQWQVSIPA</sequence>
<dbReference type="Gene3D" id="1.10.150.650">
    <property type="match status" value="1"/>
</dbReference>
<comment type="caution">
    <text evidence="2">The sequence shown here is derived from an EMBL/GenBank/DDBJ whole genome shotgun (WGS) entry which is preliminary data.</text>
</comment>
<dbReference type="RefSeq" id="WP_416206839.1">
    <property type="nucleotide sequence ID" value="NZ_JBBKTX010000021.1"/>
</dbReference>
<keyword evidence="3" id="KW-1185">Reference proteome</keyword>
<evidence type="ECO:0000313" key="3">
    <source>
        <dbReference type="Proteomes" id="UP001620597"/>
    </source>
</evidence>
<dbReference type="CDD" id="cd07438">
    <property type="entry name" value="PHP_HisPPase_AMP"/>
    <property type="match status" value="1"/>
</dbReference>
<dbReference type="EMBL" id="JBBKTX010000021">
    <property type="protein sequence ID" value="MFK4753850.1"/>
    <property type="molecule type" value="Genomic_DNA"/>
</dbReference>
<protein>
    <submittedName>
        <fullName evidence="2">PHP domain-containing protein</fullName>
    </submittedName>
</protein>
<dbReference type="Proteomes" id="UP001620597">
    <property type="component" value="Unassembled WGS sequence"/>
</dbReference>
<dbReference type="InterPro" id="IPR052018">
    <property type="entry name" value="PHP_domain"/>
</dbReference>
<dbReference type="Gene3D" id="3.20.20.140">
    <property type="entry name" value="Metal-dependent hydrolases"/>
    <property type="match status" value="1"/>
</dbReference>